<comment type="caution">
    <text evidence="1">The sequence shown here is derived from an EMBL/GenBank/DDBJ whole genome shotgun (WGS) entry which is preliminary data.</text>
</comment>
<dbReference type="RefSeq" id="WP_186914815.1">
    <property type="nucleotide sequence ID" value="NZ_JACOFZ010000001.1"/>
</dbReference>
<evidence type="ECO:0000313" key="2">
    <source>
        <dbReference type="Proteomes" id="UP000627446"/>
    </source>
</evidence>
<name>A0A923HMU4_9BURK</name>
<reference evidence="1" key="1">
    <citation type="submission" date="2020-08" db="EMBL/GenBank/DDBJ databases">
        <title>Novel species isolated from subtropical streams in China.</title>
        <authorList>
            <person name="Lu H."/>
        </authorList>
    </citation>
    <scope>NUCLEOTIDE SEQUENCE</scope>
    <source>
        <strain evidence="1">LX22W</strain>
    </source>
</reference>
<accession>A0A923HMU4</accession>
<evidence type="ECO:0000313" key="1">
    <source>
        <dbReference type="EMBL" id="MBC3880701.1"/>
    </source>
</evidence>
<dbReference type="AlphaFoldDB" id="A0A923HMU4"/>
<protein>
    <submittedName>
        <fullName evidence="1">Uncharacterized protein</fullName>
    </submittedName>
</protein>
<proteinExistence type="predicted"/>
<gene>
    <name evidence="1" type="ORF">H8K36_04895</name>
</gene>
<organism evidence="1 2">
    <name type="scientific">Undibacterium nitidum</name>
    <dbReference type="NCBI Taxonomy" id="2762298"/>
    <lineage>
        <taxon>Bacteria</taxon>
        <taxon>Pseudomonadati</taxon>
        <taxon>Pseudomonadota</taxon>
        <taxon>Betaproteobacteria</taxon>
        <taxon>Burkholderiales</taxon>
        <taxon>Oxalobacteraceae</taxon>
        <taxon>Undibacterium</taxon>
    </lineage>
</organism>
<sequence>MLKRLLLIICFAGIAVYSVKIYQLKDTISFQPSGKADSPSIVKKASLLRLNFYIESDNAELLQRCQNMFAASTDKITMEAHATNPKLAILHVVRDFAPEKLPEIVQLQTKVKEAGCLAGPRNTFIYAPLR</sequence>
<dbReference type="EMBL" id="JACOFZ010000001">
    <property type="protein sequence ID" value="MBC3880701.1"/>
    <property type="molecule type" value="Genomic_DNA"/>
</dbReference>
<dbReference type="Proteomes" id="UP000627446">
    <property type="component" value="Unassembled WGS sequence"/>
</dbReference>
<keyword evidence="2" id="KW-1185">Reference proteome</keyword>